<feature type="compositionally biased region" description="Basic and acidic residues" evidence="5">
    <location>
        <begin position="203"/>
        <end position="225"/>
    </location>
</feature>
<keyword evidence="2 6" id="KW-0812">Transmembrane</keyword>
<dbReference type="EMBL" id="JAULSO010000001">
    <property type="protein sequence ID" value="KAK3692796.1"/>
    <property type="molecule type" value="Genomic_DNA"/>
</dbReference>
<name>A0AAE0XGG7_9PEZI</name>
<feature type="region of interest" description="Disordered" evidence="5">
    <location>
        <begin position="310"/>
        <end position="348"/>
    </location>
</feature>
<reference evidence="7" key="1">
    <citation type="journal article" date="2023" name="Mol. Phylogenet. Evol.">
        <title>Genome-scale phylogeny and comparative genomics of the fungal order Sordariales.</title>
        <authorList>
            <person name="Hensen N."/>
            <person name="Bonometti L."/>
            <person name="Westerberg I."/>
            <person name="Brannstrom I.O."/>
            <person name="Guillou S."/>
            <person name="Cros-Aarteil S."/>
            <person name="Calhoun S."/>
            <person name="Haridas S."/>
            <person name="Kuo A."/>
            <person name="Mondo S."/>
            <person name="Pangilinan J."/>
            <person name="Riley R."/>
            <person name="LaButti K."/>
            <person name="Andreopoulos B."/>
            <person name="Lipzen A."/>
            <person name="Chen C."/>
            <person name="Yan M."/>
            <person name="Daum C."/>
            <person name="Ng V."/>
            <person name="Clum A."/>
            <person name="Steindorff A."/>
            <person name="Ohm R.A."/>
            <person name="Martin F."/>
            <person name="Silar P."/>
            <person name="Natvig D.O."/>
            <person name="Lalanne C."/>
            <person name="Gautier V."/>
            <person name="Ament-Velasquez S.L."/>
            <person name="Kruys A."/>
            <person name="Hutchinson M.I."/>
            <person name="Powell A.J."/>
            <person name="Barry K."/>
            <person name="Miller A.N."/>
            <person name="Grigoriev I.V."/>
            <person name="Debuchy R."/>
            <person name="Gladieux P."/>
            <person name="Hiltunen Thoren M."/>
            <person name="Johannesson H."/>
        </authorList>
    </citation>
    <scope>NUCLEOTIDE SEQUENCE</scope>
    <source>
        <strain evidence="7">CBS 314.62</strain>
    </source>
</reference>
<evidence type="ECO:0000313" key="8">
    <source>
        <dbReference type="Proteomes" id="UP001270362"/>
    </source>
</evidence>
<keyword evidence="4 6" id="KW-0472">Membrane</keyword>
<sequence length="539" mass="58567">MDPAGVDNDTQGWILCTVSGIACVVGASIICVDVPIRRLIPGQRDFRIQDSSVFLASSLSLSFGVMIFSALYSMLPSAVRYLAKDEWNKQSAGFVVMACFVGGFVGIQILSRLLHRFIPSHVVDCDHTHADSHPPSRHPSRASRSRQRSIQRAVSQSTTVHHPSHAHVHAHTHGAQANGHATESTPLLSPEVEEVIHVYPEASRGDSVKSDVTPHNHAHGRETRNRAATTQTRRPSMLQVPSRVLSFVKDTKPNCDEFGPCFGYSDPCGQECFKHISTRSAPASRSATILRTTTGSIASHQPTTIANVAEDHEEESASALASPIVRTSRAQSRDPSTYNGEGGSQSHAHHIDDEYTEECCSPIQQDLESQDDHDHHHHVPTNAFLSIGLQTVCAIALHKFPEGFITYATSHASPSLGFNVFMALFVHNIAEGFAMALPLYMALGSRFRAILWSSLLGGLSQPMGAGMAVLWFKIAKRSHYVIDNTAYAVLFAVTAGIMTSVALQLFVESLSLNHNRNLSILFAFLGMTLLGVSNALVAD</sequence>
<protein>
    <submittedName>
        <fullName evidence="7">ZIP zinc transporter</fullName>
    </submittedName>
</protein>
<comment type="caution">
    <text evidence="7">The sequence shown here is derived from an EMBL/GenBank/DDBJ whole genome shotgun (WGS) entry which is preliminary data.</text>
</comment>
<feature type="compositionally biased region" description="Basic residues" evidence="5">
    <location>
        <begin position="162"/>
        <end position="172"/>
    </location>
</feature>
<evidence type="ECO:0000256" key="3">
    <source>
        <dbReference type="ARBA" id="ARBA00022989"/>
    </source>
</evidence>
<feature type="compositionally biased region" description="Low complexity" evidence="5">
    <location>
        <begin position="150"/>
        <end position="161"/>
    </location>
</feature>
<evidence type="ECO:0000256" key="2">
    <source>
        <dbReference type="ARBA" id="ARBA00022692"/>
    </source>
</evidence>
<feature type="compositionally biased region" description="Polar residues" evidence="5">
    <location>
        <begin position="328"/>
        <end position="339"/>
    </location>
</feature>
<dbReference type="GO" id="GO:0005385">
    <property type="term" value="F:zinc ion transmembrane transporter activity"/>
    <property type="evidence" value="ECO:0007669"/>
    <property type="project" value="TreeGrafter"/>
</dbReference>
<feature type="transmembrane region" description="Helical" evidence="6">
    <location>
        <begin position="53"/>
        <end position="72"/>
    </location>
</feature>
<feature type="region of interest" description="Disordered" evidence="5">
    <location>
        <begin position="202"/>
        <end position="236"/>
    </location>
</feature>
<feature type="transmembrane region" description="Helical" evidence="6">
    <location>
        <begin position="420"/>
        <end position="443"/>
    </location>
</feature>
<comment type="subcellular location">
    <subcellularLocation>
        <location evidence="1">Membrane</location>
        <topology evidence="1">Multi-pass membrane protein</topology>
    </subcellularLocation>
</comment>
<feature type="transmembrane region" description="Helical" evidence="6">
    <location>
        <begin position="12"/>
        <end position="32"/>
    </location>
</feature>
<feature type="transmembrane region" description="Helical" evidence="6">
    <location>
        <begin position="484"/>
        <end position="506"/>
    </location>
</feature>
<dbReference type="Pfam" id="PF02535">
    <property type="entry name" value="Zip"/>
    <property type="match status" value="1"/>
</dbReference>
<accession>A0AAE0XGG7</accession>
<evidence type="ECO:0000256" key="6">
    <source>
        <dbReference type="SAM" id="Phobius"/>
    </source>
</evidence>
<evidence type="ECO:0000313" key="7">
    <source>
        <dbReference type="EMBL" id="KAK3692796.1"/>
    </source>
</evidence>
<dbReference type="InterPro" id="IPR003689">
    <property type="entry name" value="ZIP"/>
</dbReference>
<feature type="compositionally biased region" description="Basic residues" evidence="5">
    <location>
        <begin position="135"/>
        <end position="149"/>
    </location>
</feature>
<evidence type="ECO:0000256" key="5">
    <source>
        <dbReference type="SAM" id="MobiDB-lite"/>
    </source>
</evidence>
<feature type="region of interest" description="Disordered" evidence="5">
    <location>
        <begin position="128"/>
        <end position="184"/>
    </location>
</feature>
<evidence type="ECO:0000256" key="1">
    <source>
        <dbReference type="ARBA" id="ARBA00004141"/>
    </source>
</evidence>
<keyword evidence="3 6" id="KW-1133">Transmembrane helix</keyword>
<feature type="transmembrane region" description="Helical" evidence="6">
    <location>
        <begin position="449"/>
        <end position="472"/>
    </location>
</feature>
<dbReference type="PANTHER" id="PTHR11040">
    <property type="entry name" value="ZINC/IRON TRANSPORTER"/>
    <property type="match status" value="1"/>
</dbReference>
<gene>
    <name evidence="7" type="ORF">B0T22DRAFT_26099</name>
</gene>
<keyword evidence="8" id="KW-1185">Reference proteome</keyword>
<feature type="transmembrane region" description="Helical" evidence="6">
    <location>
        <begin position="92"/>
        <end position="110"/>
    </location>
</feature>
<feature type="transmembrane region" description="Helical" evidence="6">
    <location>
        <begin position="518"/>
        <end position="537"/>
    </location>
</feature>
<dbReference type="GO" id="GO:0016020">
    <property type="term" value="C:membrane"/>
    <property type="evidence" value="ECO:0007669"/>
    <property type="project" value="UniProtKB-SubCell"/>
</dbReference>
<dbReference type="PANTHER" id="PTHR11040:SF210">
    <property type="entry name" value="ZINC-REGULATED TRANSPORTER 3"/>
    <property type="match status" value="1"/>
</dbReference>
<proteinExistence type="predicted"/>
<organism evidence="7 8">
    <name type="scientific">Podospora appendiculata</name>
    <dbReference type="NCBI Taxonomy" id="314037"/>
    <lineage>
        <taxon>Eukaryota</taxon>
        <taxon>Fungi</taxon>
        <taxon>Dikarya</taxon>
        <taxon>Ascomycota</taxon>
        <taxon>Pezizomycotina</taxon>
        <taxon>Sordariomycetes</taxon>
        <taxon>Sordariomycetidae</taxon>
        <taxon>Sordariales</taxon>
        <taxon>Podosporaceae</taxon>
        <taxon>Podospora</taxon>
    </lineage>
</organism>
<dbReference type="AlphaFoldDB" id="A0AAE0XGG7"/>
<reference evidence="7" key="2">
    <citation type="submission" date="2023-06" db="EMBL/GenBank/DDBJ databases">
        <authorList>
            <consortium name="Lawrence Berkeley National Laboratory"/>
            <person name="Haridas S."/>
            <person name="Hensen N."/>
            <person name="Bonometti L."/>
            <person name="Westerberg I."/>
            <person name="Brannstrom I.O."/>
            <person name="Guillou S."/>
            <person name="Cros-Aarteil S."/>
            <person name="Calhoun S."/>
            <person name="Kuo A."/>
            <person name="Mondo S."/>
            <person name="Pangilinan J."/>
            <person name="Riley R."/>
            <person name="Labutti K."/>
            <person name="Andreopoulos B."/>
            <person name="Lipzen A."/>
            <person name="Chen C."/>
            <person name="Yanf M."/>
            <person name="Daum C."/>
            <person name="Ng V."/>
            <person name="Clum A."/>
            <person name="Steindorff A."/>
            <person name="Ohm R."/>
            <person name="Martin F."/>
            <person name="Silar P."/>
            <person name="Natvig D."/>
            <person name="Lalanne C."/>
            <person name="Gautier V."/>
            <person name="Ament-Velasquez S.L."/>
            <person name="Kruys A."/>
            <person name="Hutchinson M.I."/>
            <person name="Powell A.J."/>
            <person name="Barry K."/>
            <person name="Miller A.N."/>
            <person name="Grigoriev I.V."/>
            <person name="Debuchy R."/>
            <person name="Gladieux P."/>
            <person name="Thoren M.H."/>
            <person name="Johannesson H."/>
        </authorList>
    </citation>
    <scope>NUCLEOTIDE SEQUENCE</scope>
    <source>
        <strain evidence="7">CBS 314.62</strain>
    </source>
</reference>
<evidence type="ECO:0000256" key="4">
    <source>
        <dbReference type="ARBA" id="ARBA00023136"/>
    </source>
</evidence>
<dbReference type="Proteomes" id="UP001270362">
    <property type="component" value="Unassembled WGS sequence"/>
</dbReference>